<keyword evidence="2" id="KW-1185">Reference proteome</keyword>
<reference evidence="1 2" key="1">
    <citation type="submission" date="2019-09" db="EMBL/GenBank/DDBJ databases">
        <title>Arthrobacter zafarii sp. nov., a moderately thermotolerant and halotolerant actinobacterium isolated from Cholistan desert soil of Pakistan.</title>
        <authorList>
            <person name="Amin A."/>
            <person name="Ahmed I."/>
            <person name="Khalid N."/>
            <person name="Schumann P."/>
            <person name="Busse H.J."/>
            <person name="Khan I.U."/>
            <person name="Li S."/>
            <person name="Li W.J."/>
        </authorList>
    </citation>
    <scope>NUCLEOTIDE SEQUENCE [LARGE SCALE GENOMIC DNA]</scope>
    <source>
        <strain evidence="1 2">NCCP-1664</strain>
    </source>
</reference>
<dbReference type="AlphaFoldDB" id="A0A5A7NTE2"/>
<dbReference type="RefSeq" id="WP_149956694.1">
    <property type="nucleotide sequence ID" value="NZ_BKDJ01000007.1"/>
</dbReference>
<sequence>MNPDTPLPILADTTGLSRGYRFRWSLQYLGFSIFGPADQRVENSPKERLKWERARRVLRAYEQAGKQAPAEVVETANRW</sequence>
<dbReference type="OrthoDB" id="3831159at2"/>
<dbReference type="EMBL" id="BKDJ01000007">
    <property type="protein sequence ID" value="GER23078.1"/>
    <property type="molecule type" value="Genomic_DNA"/>
</dbReference>
<evidence type="ECO:0000313" key="2">
    <source>
        <dbReference type="Proteomes" id="UP000325307"/>
    </source>
</evidence>
<evidence type="ECO:0000313" key="1">
    <source>
        <dbReference type="EMBL" id="GER23078.1"/>
    </source>
</evidence>
<name>A0A5A7NTE2_9MICC</name>
<proteinExistence type="predicted"/>
<protein>
    <submittedName>
        <fullName evidence="1">Uncharacterized protein</fullName>
    </submittedName>
</protein>
<accession>A0A5A7NTE2</accession>
<comment type="caution">
    <text evidence="1">The sequence shown here is derived from an EMBL/GenBank/DDBJ whole genome shotgun (WGS) entry which is preliminary data.</text>
</comment>
<dbReference type="Proteomes" id="UP000325307">
    <property type="component" value="Unassembled WGS sequence"/>
</dbReference>
<gene>
    <name evidence="1" type="ORF">NCCP1664_15740</name>
</gene>
<organism evidence="1 2">
    <name type="scientific">Zafaria cholistanensis</name>
    <dbReference type="NCBI Taxonomy" id="1682741"/>
    <lineage>
        <taxon>Bacteria</taxon>
        <taxon>Bacillati</taxon>
        <taxon>Actinomycetota</taxon>
        <taxon>Actinomycetes</taxon>
        <taxon>Micrococcales</taxon>
        <taxon>Micrococcaceae</taxon>
        <taxon>Zafaria</taxon>
    </lineage>
</organism>